<keyword evidence="2" id="KW-0812">Transmembrane</keyword>
<dbReference type="RefSeq" id="WP_322133108.1">
    <property type="nucleotide sequence ID" value="NZ_CP085036.1"/>
</dbReference>
<feature type="region of interest" description="Disordered" evidence="1">
    <location>
        <begin position="115"/>
        <end position="135"/>
    </location>
</feature>
<keyword evidence="2" id="KW-0472">Membrane</keyword>
<reference evidence="3 4" key="1">
    <citation type="submission" date="2023-04" db="EMBL/GenBank/DDBJ databases">
        <title>Genome Encyclopedia of Bacteria and Archaea VI: Functional Genomics of Type Strains.</title>
        <authorList>
            <person name="Whitman W."/>
        </authorList>
    </citation>
    <scope>NUCLEOTIDE SEQUENCE [LARGE SCALE GENOMIC DNA]</scope>
    <source>
        <strain evidence="3 4">SG_E_30_P1</strain>
    </source>
</reference>
<feature type="transmembrane region" description="Helical" evidence="2">
    <location>
        <begin position="141"/>
        <end position="162"/>
    </location>
</feature>
<dbReference type="Proteomes" id="UP001160142">
    <property type="component" value="Unassembled WGS sequence"/>
</dbReference>
<evidence type="ECO:0000256" key="2">
    <source>
        <dbReference type="SAM" id="Phobius"/>
    </source>
</evidence>
<evidence type="ECO:0000256" key="1">
    <source>
        <dbReference type="SAM" id="MobiDB-lite"/>
    </source>
</evidence>
<organism evidence="3 4">
    <name type="scientific">Antiquaquibacter oligotrophicus</name>
    <dbReference type="NCBI Taxonomy" id="2880260"/>
    <lineage>
        <taxon>Bacteria</taxon>
        <taxon>Bacillati</taxon>
        <taxon>Actinomycetota</taxon>
        <taxon>Actinomycetes</taxon>
        <taxon>Micrococcales</taxon>
        <taxon>Microbacteriaceae</taxon>
        <taxon>Antiquaquibacter</taxon>
    </lineage>
</organism>
<dbReference type="EMBL" id="JARXVQ010000001">
    <property type="protein sequence ID" value="MDH6180769.1"/>
    <property type="molecule type" value="Genomic_DNA"/>
</dbReference>
<evidence type="ECO:0000313" key="4">
    <source>
        <dbReference type="Proteomes" id="UP001160142"/>
    </source>
</evidence>
<keyword evidence="4" id="KW-1185">Reference proteome</keyword>
<comment type="caution">
    <text evidence="3">The sequence shown here is derived from an EMBL/GenBank/DDBJ whole genome shotgun (WGS) entry which is preliminary data.</text>
</comment>
<proteinExistence type="predicted"/>
<evidence type="ECO:0000313" key="3">
    <source>
        <dbReference type="EMBL" id="MDH6180769.1"/>
    </source>
</evidence>
<name>A0ABT6KLN8_9MICO</name>
<gene>
    <name evidence="3" type="ORF">M2152_000951</name>
</gene>
<feature type="compositionally biased region" description="Basic and acidic residues" evidence="1">
    <location>
        <begin position="121"/>
        <end position="135"/>
    </location>
</feature>
<accession>A0ABT6KLN8</accession>
<sequence length="168" mass="18388">MTLDSEDAVKKALGINSFREMSKEKMLAFAASMPDMANEVRLKLIEQIPGFQKFALDAINAAERTFKETTSNEDKRGERLHESMGDIRESIKAQLANPNISEEHARFLNDKLTETGTTEAESQKDSRAHDAKQADETRKAIVTLVGIGLVSAVILAGGKVMLGRGPQA</sequence>
<protein>
    <submittedName>
        <fullName evidence="3">Uncharacterized protein</fullName>
    </submittedName>
</protein>
<keyword evidence="2" id="KW-1133">Transmembrane helix</keyword>